<dbReference type="SUPFAM" id="SSF57535">
    <property type="entry name" value="Complement control module/SCR domain"/>
    <property type="match status" value="1"/>
</dbReference>
<name>A0ABP0H3R9_CLALP</name>
<dbReference type="InterPro" id="IPR035976">
    <property type="entry name" value="Sushi/SCR/CCP_sf"/>
</dbReference>
<evidence type="ECO:0000256" key="3">
    <source>
        <dbReference type="SAM" id="SignalP"/>
    </source>
</evidence>
<organism evidence="5 6">
    <name type="scientific">Clavelina lepadiformis</name>
    <name type="common">Light-bulb sea squirt</name>
    <name type="synonym">Ascidia lepadiformis</name>
    <dbReference type="NCBI Taxonomy" id="159417"/>
    <lineage>
        <taxon>Eukaryota</taxon>
        <taxon>Metazoa</taxon>
        <taxon>Chordata</taxon>
        <taxon>Tunicata</taxon>
        <taxon>Ascidiacea</taxon>
        <taxon>Aplousobranchia</taxon>
        <taxon>Clavelinidae</taxon>
        <taxon>Clavelina</taxon>
    </lineage>
</organism>
<feature type="chain" id="PRO_5046886409" description="Sushi domain-containing protein" evidence="3">
    <location>
        <begin position="22"/>
        <end position="534"/>
    </location>
</feature>
<evidence type="ECO:0000313" key="6">
    <source>
        <dbReference type="Proteomes" id="UP001642483"/>
    </source>
</evidence>
<dbReference type="EMBL" id="CAWYQH010000174">
    <property type="protein sequence ID" value="CAK8698455.1"/>
    <property type="molecule type" value="Genomic_DNA"/>
</dbReference>
<feature type="domain" description="Sushi" evidence="4">
    <location>
        <begin position="352"/>
        <end position="416"/>
    </location>
</feature>
<evidence type="ECO:0000259" key="4">
    <source>
        <dbReference type="PROSITE" id="PS50923"/>
    </source>
</evidence>
<accession>A0ABP0H3R9</accession>
<evidence type="ECO:0000313" key="5">
    <source>
        <dbReference type="EMBL" id="CAK8698455.1"/>
    </source>
</evidence>
<comment type="caution">
    <text evidence="2">Lacks conserved residue(s) required for the propagation of feature annotation.</text>
</comment>
<keyword evidence="1" id="KW-1015">Disulfide bond</keyword>
<protein>
    <recommendedName>
        <fullName evidence="4">Sushi domain-containing protein</fullName>
    </recommendedName>
</protein>
<comment type="caution">
    <text evidence="5">The sequence shown here is derived from an EMBL/GenBank/DDBJ whole genome shotgun (WGS) entry which is preliminary data.</text>
</comment>
<keyword evidence="3" id="KW-0732">Signal</keyword>
<dbReference type="PROSITE" id="PS50923">
    <property type="entry name" value="SUSHI"/>
    <property type="match status" value="1"/>
</dbReference>
<gene>
    <name evidence="5" type="ORF">CVLEPA_LOCUS31899</name>
</gene>
<keyword evidence="6" id="KW-1185">Reference proteome</keyword>
<keyword evidence="2" id="KW-0768">Sushi</keyword>
<reference evidence="5 6" key="1">
    <citation type="submission" date="2024-02" db="EMBL/GenBank/DDBJ databases">
        <authorList>
            <person name="Daric V."/>
            <person name="Darras S."/>
        </authorList>
    </citation>
    <scope>NUCLEOTIDE SEQUENCE [LARGE SCALE GENOMIC DNA]</scope>
</reference>
<feature type="signal peptide" evidence="3">
    <location>
        <begin position="1"/>
        <end position="21"/>
    </location>
</feature>
<proteinExistence type="predicted"/>
<dbReference type="Proteomes" id="UP001642483">
    <property type="component" value="Unassembled WGS sequence"/>
</dbReference>
<evidence type="ECO:0000256" key="2">
    <source>
        <dbReference type="PROSITE-ProRule" id="PRU00302"/>
    </source>
</evidence>
<sequence>MEVLFTLCFIITIFSTAAVDGLRLTSDPRCPVPIGFGICETCPNKCHCGSMCCFNGCGTSCVPIPLPKELSCLAYKRCLPLEDCVPARDCPGVPGARCTHDCNCRKAFLDCDGQLLTRRQCDPNADPVPTDRRCEQPIGVGTCSEGCPIDGCGCGQICCSNGCGKSCTAIPLPTELSCLAYTTCFPQRDCDPKRDCPGVPGARCTHNCHCGKAFISCNGQLLTNEQCNPGATSPTPRPCLPGKDVTYCFFDPCRIATCHSFPEATCSSDHCGGCNAVFTNRNGIVLTKEECQEDCQKPSIVCVNAPCRFANCPNYPDARCRPGRCLSNICDAVFTYRGFILTHDDCHGNIPRQCPLSIANNEVVTFQITCTDENNVGSRCTASCPPGKKLVGRSNIVCDERSKWAPGDFRSTQCIKLDVCPPGSGMPRCAPACFRAKCPAHPKAVCVDNDCGGCLFDFFLNGRKLTREECIPRGPCPYLFPYPFCQRKCRHATCRGHPDAVCEVDCSCSPAFYNPATLERVHCSTLLEDSSEEL</sequence>
<evidence type="ECO:0000256" key="1">
    <source>
        <dbReference type="ARBA" id="ARBA00023157"/>
    </source>
</evidence>
<dbReference type="InterPro" id="IPR000436">
    <property type="entry name" value="Sushi_SCR_CCP_dom"/>
</dbReference>